<evidence type="ECO:0000313" key="2">
    <source>
        <dbReference type="Proteomes" id="UP001307889"/>
    </source>
</evidence>
<dbReference type="EMBL" id="AP028910">
    <property type="protein sequence ID" value="BES90018.1"/>
    <property type="molecule type" value="Genomic_DNA"/>
</dbReference>
<accession>A0ABN7ADB2</accession>
<keyword evidence="2" id="KW-1185">Reference proteome</keyword>
<dbReference type="Proteomes" id="UP001307889">
    <property type="component" value="Chromosome 2"/>
</dbReference>
<gene>
    <name evidence="1" type="ORF">NTJ_02825</name>
</gene>
<protein>
    <submittedName>
        <fullName evidence="1">Uncharacterized protein</fullName>
    </submittedName>
</protein>
<name>A0ABN7ADB2_9HEMI</name>
<feature type="non-terminal residue" evidence="1">
    <location>
        <position position="78"/>
    </location>
</feature>
<sequence length="78" mass="8431">MSPQIATARSEQLGIPRSGTRGSRLVAVQCAGQVRVNGIVRQTGRQASRGINDRHTCPDDFEGSTIRTRVIICLPVLT</sequence>
<reference evidence="1 2" key="1">
    <citation type="submission" date="2023-09" db="EMBL/GenBank/DDBJ databases">
        <title>Nesidiocoris tenuis whole genome shotgun sequence.</title>
        <authorList>
            <person name="Shibata T."/>
            <person name="Shimoda M."/>
            <person name="Kobayashi T."/>
            <person name="Uehara T."/>
        </authorList>
    </citation>
    <scope>NUCLEOTIDE SEQUENCE [LARGE SCALE GENOMIC DNA]</scope>
    <source>
        <strain evidence="1 2">Japan</strain>
    </source>
</reference>
<evidence type="ECO:0000313" key="1">
    <source>
        <dbReference type="EMBL" id="BES90018.1"/>
    </source>
</evidence>
<proteinExistence type="predicted"/>
<organism evidence="1 2">
    <name type="scientific">Nesidiocoris tenuis</name>
    <dbReference type="NCBI Taxonomy" id="355587"/>
    <lineage>
        <taxon>Eukaryota</taxon>
        <taxon>Metazoa</taxon>
        <taxon>Ecdysozoa</taxon>
        <taxon>Arthropoda</taxon>
        <taxon>Hexapoda</taxon>
        <taxon>Insecta</taxon>
        <taxon>Pterygota</taxon>
        <taxon>Neoptera</taxon>
        <taxon>Paraneoptera</taxon>
        <taxon>Hemiptera</taxon>
        <taxon>Heteroptera</taxon>
        <taxon>Panheteroptera</taxon>
        <taxon>Cimicomorpha</taxon>
        <taxon>Miridae</taxon>
        <taxon>Dicyphina</taxon>
        <taxon>Nesidiocoris</taxon>
    </lineage>
</organism>